<dbReference type="EMBL" id="JBICCN010000320">
    <property type="protein sequence ID" value="KAL3077830.1"/>
    <property type="molecule type" value="Genomic_DNA"/>
</dbReference>
<evidence type="ECO:0000259" key="4">
    <source>
        <dbReference type="SMART" id="SM01088"/>
    </source>
</evidence>
<feature type="compositionally biased region" description="Basic and acidic residues" evidence="2">
    <location>
        <begin position="217"/>
        <end position="229"/>
    </location>
</feature>
<name>A0ABD2IJU1_HETSC</name>
<sequence>MDASDYDKQNQRREAESLRTLAFFGVCLATVATMVCVVTVPLAYQHFQQLGTQMQNEVDFCKLRSGNIWREVTRTQAFAQTTGGVRHVRAAVTGKGRRARQGYGGAAGGGVSGGGGGGAAGGGLAEAVVEEAPAADADSLHPDSQDRPAHRDHPEATDSPEALDNPALMPKHHLGQALARPATQPVSRAKTDRPDLRDRLARTETLAGLVRPQPVADKAHPDRLARPDPTDSPVALESQDSPADPDSSRKARPRQDRLAHRARTDSPVALASQDNPAERDSPESKDRLETLERLDRPGTREALAKQANLAKMEATELATIVLHRALLRATEMGTFSATDHWPSIGQNCLGAIITPRIHPLPLCPFIDRLSDDEAKTTATTTTDDHPPPSAPPSHK</sequence>
<feature type="compositionally biased region" description="Basic and acidic residues" evidence="2">
    <location>
        <begin position="189"/>
        <end position="202"/>
    </location>
</feature>
<evidence type="ECO:0000256" key="1">
    <source>
        <dbReference type="ARBA" id="ARBA00022737"/>
    </source>
</evidence>
<protein>
    <recommendedName>
        <fullName evidence="4">Nematode cuticle collagen N-terminal domain-containing protein</fullName>
    </recommendedName>
</protein>
<proteinExistence type="predicted"/>
<evidence type="ECO:0000256" key="3">
    <source>
        <dbReference type="SAM" id="Phobius"/>
    </source>
</evidence>
<feature type="region of interest" description="Disordered" evidence="2">
    <location>
        <begin position="132"/>
        <end position="288"/>
    </location>
</feature>
<feature type="region of interest" description="Disordered" evidence="2">
    <location>
        <begin position="373"/>
        <end position="395"/>
    </location>
</feature>
<organism evidence="5 6">
    <name type="scientific">Heterodera schachtii</name>
    <name type="common">Sugarbeet cyst nematode worm</name>
    <name type="synonym">Tylenchus schachtii</name>
    <dbReference type="NCBI Taxonomy" id="97005"/>
    <lineage>
        <taxon>Eukaryota</taxon>
        <taxon>Metazoa</taxon>
        <taxon>Ecdysozoa</taxon>
        <taxon>Nematoda</taxon>
        <taxon>Chromadorea</taxon>
        <taxon>Rhabditida</taxon>
        <taxon>Tylenchina</taxon>
        <taxon>Tylenchomorpha</taxon>
        <taxon>Tylenchoidea</taxon>
        <taxon>Heteroderidae</taxon>
        <taxon>Heteroderinae</taxon>
        <taxon>Heterodera</taxon>
    </lineage>
</organism>
<evidence type="ECO:0000313" key="6">
    <source>
        <dbReference type="Proteomes" id="UP001620645"/>
    </source>
</evidence>
<keyword evidence="3" id="KW-0812">Transmembrane</keyword>
<keyword evidence="1" id="KW-0677">Repeat</keyword>
<keyword evidence="6" id="KW-1185">Reference proteome</keyword>
<evidence type="ECO:0000313" key="5">
    <source>
        <dbReference type="EMBL" id="KAL3077830.1"/>
    </source>
</evidence>
<keyword evidence="3" id="KW-0472">Membrane</keyword>
<feature type="compositionally biased region" description="Basic and acidic residues" evidence="2">
    <location>
        <begin position="276"/>
        <end position="288"/>
    </location>
</feature>
<dbReference type="Pfam" id="PF01484">
    <property type="entry name" value="Col_cuticle_N"/>
    <property type="match status" value="1"/>
</dbReference>
<reference evidence="5 6" key="1">
    <citation type="submission" date="2024-10" db="EMBL/GenBank/DDBJ databases">
        <authorList>
            <person name="Kim D."/>
        </authorList>
    </citation>
    <scope>NUCLEOTIDE SEQUENCE [LARGE SCALE GENOMIC DNA]</scope>
    <source>
        <strain evidence="5">Taebaek</strain>
    </source>
</reference>
<feature type="compositionally biased region" description="Basic and acidic residues" evidence="2">
    <location>
        <begin position="138"/>
        <end position="156"/>
    </location>
</feature>
<accession>A0ABD2IJU1</accession>
<dbReference type="Proteomes" id="UP001620645">
    <property type="component" value="Unassembled WGS sequence"/>
</dbReference>
<dbReference type="InterPro" id="IPR002486">
    <property type="entry name" value="Col_cuticle_N"/>
</dbReference>
<gene>
    <name evidence="5" type="ORF">niasHS_011633</name>
</gene>
<dbReference type="AlphaFoldDB" id="A0ABD2IJU1"/>
<feature type="transmembrane region" description="Helical" evidence="3">
    <location>
        <begin position="21"/>
        <end position="44"/>
    </location>
</feature>
<keyword evidence="3" id="KW-1133">Transmembrane helix</keyword>
<feature type="compositionally biased region" description="Basic and acidic residues" evidence="2">
    <location>
        <begin position="246"/>
        <end position="264"/>
    </location>
</feature>
<feature type="domain" description="Nematode cuticle collagen N-terminal" evidence="4">
    <location>
        <begin position="20"/>
        <end position="72"/>
    </location>
</feature>
<comment type="caution">
    <text evidence="5">The sequence shown here is derived from an EMBL/GenBank/DDBJ whole genome shotgun (WGS) entry which is preliminary data.</text>
</comment>
<evidence type="ECO:0000256" key="2">
    <source>
        <dbReference type="SAM" id="MobiDB-lite"/>
    </source>
</evidence>
<dbReference type="SMART" id="SM01088">
    <property type="entry name" value="Col_cuticle_N"/>
    <property type="match status" value="1"/>
</dbReference>